<proteinExistence type="predicted"/>
<keyword evidence="4" id="KW-0106">Calcium</keyword>
<evidence type="ECO:0000259" key="10">
    <source>
        <dbReference type="PROSITE" id="PS50222"/>
    </source>
</evidence>
<keyword evidence="9" id="KW-0732">Signal</keyword>
<feature type="domain" description="EF-hand" evidence="10">
    <location>
        <begin position="79"/>
        <end position="114"/>
    </location>
</feature>
<dbReference type="InterPro" id="IPR013112">
    <property type="entry name" value="FAD-bd_8"/>
</dbReference>
<evidence type="ECO:0000256" key="2">
    <source>
        <dbReference type="ARBA" id="ARBA00022723"/>
    </source>
</evidence>
<keyword evidence="8" id="KW-1133">Transmembrane helix</keyword>
<dbReference type="Pfam" id="PF08022">
    <property type="entry name" value="FAD_binding_8"/>
    <property type="match status" value="1"/>
</dbReference>
<protein>
    <recommendedName>
        <fullName evidence="14">NADPH oxidase 5</fullName>
    </recommendedName>
</protein>
<feature type="region of interest" description="Disordered" evidence="7">
    <location>
        <begin position="215"/>
        <end position="242"/>
    </location>
</feature>
<feature type="transmembrane region" description="Helical" evidence="8">
    <location>
        <begin position="311"/>
        <end position="335"/>
    </location>
</feature>
<dbReference type="Gene3D" id="1.10.238.10">
    <property type="entry name" value="EF-hand"/>
    <property type="match status" value="1"/>
</dbReference>
<dbReference type="SUPFAM" id="SSF47473">
    <property type="entry name" value="EF-hand"/>
    <property type="match status" value="1"/>
</dbReference>
<dbReference type="PROSITE" id="PS51384">
    <property type="entry name" value="FAD_FR"/>
    <property type="match status" value="1"/>
</dbReference>
<evidence type="ECO:0000256" key="9">
    <source>
        <dbReference type="SAM" id="SignalP"/>
    </source>
</evidence>
<dbReference type="Gene3D" id="2.40.30.10">
    <property type="entry name" value="Translation factors"/>
    <property type="match status" value="1"/>
</dbReference>
<dbReference type="PANTHER" id="PTHR11972:SF58">
    <property type="entry name" value="NADPH OXIDASE 5"/>
    <property type="match status" value="1"/>
</dbReference>
<dbReference type="InterPro" id="IPR050369">
    <property type="entry name" value="RBOH/FRE"/>
</dbReference>
<keyword evidence="1" id="KW-0285">Flavoprotein</keyword>
<comment type="caution">
    <text evidence="12">The sequence shown here is derived from an EMBL/GenBank/DDBJ whole genome shotgun (WGS) entry which is preliminary data.</text>
</comment>
<dbReference type="InterPro" id="IPR017938">
    <property type="entry name" value="Riboflavin_synthase-like_b-brl"/>
</dbReference>
<evidence type="ECO:0000256" key="3">
    <source>
        <dbReference type="ARBA" id="ARBA00022827"/>
    </source>
</evidence>
<keyword evidence="3" id="KW-0274">FAD</keyword>
<feature type="chain" id="PRO_5047087680" description="NADPH oxidase 5" evidence="9">
    <location>
        <begin position="20"/>
        <end position="606"/>
    </location>
</feature>
<dbReference type="Gene3D" id="3.40.50.80">
    <property type="entry name" value="Nucleotide-binding domain of ferredoxin-NADP reductase (FNR) module"/>
    <property type="match status" value="1"/>
</dbReference>
<feature type="signal peptide" evidence="9">
    <location>
        <begin position="1"/>
        <end position="19"/>
    </location>
</feature>
<keyword evidence="8" id="KW-0472">Membrane</keyword>
<evidence type="ECO:0000256" key="4">
    <source>
        <dbReference type="ARBA" id="ARBA00022837"/>
    </source>
</evidence>
<keyword evidence="5" id="KW-0521">NADP</keyword>
<keyword evidence="2" id="KW-0479">Metal-binding</keyword>
<dbReference type="EMBL" id="JAIPUX010003439">
    <property type="protein sequence ID" value="KAH0620117.1"/>
    <property type="molecule type" value="Genomic_DNA"/>
</dbReference>
<accession>A0ABQ7SS59</accession>
<dbReference type="InterPro" id="IPR013121">
    <property type="entry name" value="Fe_red_NAD-bd_6"/>
</dbReference>
<dbReference type="SUPFAM" id="SSF63380">
    <property type="entry name" value="Riboflavin synthase domain-like"/>
    <property type="match status" value="1"/>
</dbReference>
<evidence type="ECO:0000256" key="1">
    <source>
        <dbReference type="ARBA" id="ARBA00022630"/>
    </source>
</evidence>
<gene>
    <name evidence="12" type="ORF">JD844_014733</name>
</gene>
<dbReference type="PROSITE" id="PS00018">
    <property type="entry name" value="EF_HAND_1"/>
    <property type="match status" value="2"/>
</dbReference>
<feature type="transmembrane region" description="Helical" evidence="8">
    <location>
        <begin position="263"/>
        <end position="290"/>
    </location>
</feature>
<reference evidence="12 13" key="1">
    <citation type="journal article" date="2022" name="Gigascience">
        <title>A chromosome-level genome assembly and annotation of the desert horned lizard, Phrynosoma platyrhinos, provides insight into chromosomal rearrangements among reptiles.</title>
        <authorList>
            <person name="Koochekian N."/>
            <person name="Ascanio A."/>
            <person name="Farleigh K."/>
            <person name="Card D.C."/>
            <person name="Schield D.R."/>
            <person name="Castoe T.A."/>
            <person name="Jezkova T."/>
        </authorList>
    </citation>
    <scope>NUCLEOTIDE SEQUENCE [LARGE SCALE GENOMIC DNA]</scope>
    <source>
        <strain evidence="12">NK-2021</strain>
    </source>
</reference>
<feature type="transmembrane region" description="Helical" evidence="8">
    <location>
        <begin position="341"/>
        <end position="362"/>
    </location>
</feature>
<dbReference type="CDD" id="cd06186">
    <property type="entry name" value="NOX_Duox_like_FAD_NADP"/>
    <property type="match status" value="1"/>
</dbReference>
<evidence type="ECO:0000259" key="11">
    <source>
        <dbReference type="PROSITE" id="PS51384"/>
    </source>
</evidence>
<dbReference type="PROSITE" id="PS50222">
    <property type="entry name" value="EF_HAND_2"/>
    <property type="match status" value="2"/>
</dbReference>
<evidence type="ECO:0000256" key="6">
    <source>
        <dbReference type="ARBA" id="ARBA00023002"/>
    </source>
</evidence>
<evidence type="ECO:0000313" key="12">
    <source>
        <dbReference type="EMBL" id="KAH0620117.1"/>
    </source>
</evidence>
<feature type="domain" description="FAD-binding FR-type" evidence="11">
    <location>
        <begin position="363"/>
        <end position="480"/>
    </location>
</feature>
<keyword evidence="13" id="KW-1185">Reference proteome</keyword>
<evidence type="ECO:0000313" key="13">
    <source>
        <dbReference type="Proteomes" id="UP000826234"/>
    </source>
</evidence>
<feature type="domain" description="EF-hand" evidence="10">
    <location>
        <begin position="9"/>
        <end position="44"/>
    </location>
</feature>
<keyword evidence="6" id="KW-0560">Oxidoreductase</keyword>
<evidence type="ECO:0000256" key="8">
    <source>
        <dbReference type="SAM" id="Phobius"/>
    </source>
</evidence>
<dbReference type="Proteomes" id="UP000826234">
    <property type="component" value="Unassembled WGS sequence"/>
</dbReference>
<dbReference type="InterPro" id="IPR017927">
    <property type="entry name" value="FAD-bd_FR_type"/>
</dbReference>
<evidence type="ECO:0000256" key="7">
    <source>
        <dbReference type="SAM" id="MobiDB-lite"/>
    </source>
</evidence>
<dbReference type="CDD" id="cd00051">
    <property type="entry name" value="EFh"/>
    <property type="match status" value="1"/>
</dbReference>
<organism evidence="12 13">
    <name type="scientific">Phrynosoma platyrhinos</name>
    <name type="common">Desert horned lizard</name>
    <dbReference type="NCBI Taxonomy" id="52577"/>
    <lineage>
        <taxon>Eukaryota</taxon>
        <taxon>Metazoa</taxon>
        <taxon>Chordata</taxon>
        <taxon>Craniata</taxon>
        <taxon>Vertebrata</taxon>
        <taxon>Euteleostomi</taxon>
        <taxon>Lepidosauria</taxon>
        <taxon>Squamata</taxon>
        <taxon>Bifurcata</taxon>
        <taxon>Unidentata</taxon>
        <taxon>Episquamata</taxon>
        <taxon>Toxicofera</taxon>
        <taxon>Iguania</taxon>
        <taxon>Phrynosomatidae</taxon>
        <taxon>Phrynosomatinae</taxon>
        <taxon>Phrynosoma</taxon>
    </lineage>
</organism>
<dbReference type="Pfam" id="PF08030">
    <property type="entry name" value="NAD_binding_6"/>
    <property type="match status" value="1"/>
</dbReference>
<dbReference type="Pfam" id="PF13405">
    <property type="entry name" value="EF-hand_6"/>
    <property type="match status" value="1"/>
</dbReference>
<dbReference type="InterPro" id="IPR018247">
    <property type="entry name" value="EF_Hand_1_Ca_BS"/>
</dbReference>
<dbReference type="InterPro" id="IPR039261">
    <property type="entry name" value="FNR_nucleotide-bd"/>
</dbReference>
<dbReference type="InterPro" id="IPR011992">
    <property type="entry name" value="EF-hand-dom_pair"/>
</dbReference>
<name>A0ABQ7SS59_PHRPL</name>
<keyword evidence="8" id="KW-0812">Transmembrane</keyword>
<evidence type="ECO:0008006" key="14">
    <source>
        <dbReference type="Google" id="ProtNLM"/>
    </source>
</evidence>
<evidence type="ECO:0000256" key="5">
    <source>
        <dbReference type="ARBA" id="ARBA00022857"/>
    </source>
</evidence>
<feature type="transmembrane region" description="Helical" evidence="8">
    <location>
        <begin position="150"/>
        <end position="169"/>
    </location>
</feature>
<dbReference type="Pfam" id="PF13202">
    <property type="entry name" value="EF-hand_5"/>
    <property type="match status" value="1"/>
</dbReference>
<dbReference type="InterPro" id="IPR002048">
    <property type="entry name" value="EF_hand_dom"/>
</dbReference>
<dbReference type="PANTHER" id="PTHR11972">
    <property type="entry name" value="NADPH OXIDASE"/>
    <property type="match status" value="1"/>
</dbReference>
<dbReference type="SMART" id="SM00054">
    <property type="entry name" value="EFh"/>
    <property type="match status" value="2"/>
</dbReference>
<sequence length="606" mass="68804">MPILFLSLLQSFFAERFFALFDSDESGTITLDELLEALKLLVHGSETDKLRFLFQVYDVDGKVPKSCLKESSISLPEKKLDDLTEALFESADSDRSGAITFEELRAELELFPEVMENLTISWLKPPTAPRKSRPPRYLSPAYWHNNGSKLLFLGIYVCVNILLFAFAALKHAGSGAWITLAKGCGQCLNLNCTFLVVSADATPVLDLATVHLGGRSPASGPERPSPPADRLGSGRSHHVRMSQTNGTHRFWEYLLTTRPKIGWVYGSASLTGLALQLLIGLILICSSTLFRELKSLMYPPASTQSFIIPKLPLLFFSQVFYWTHLSYIFIWALLIVHGPNFWKWFVVPGFLFLLEKILGTALSHSGGLSIMEINLLPSKVTHLVIQRPPFFHYKPGDYVYLNIPIIAKYEWHPFTISSAPEQTETLWLHIRSLGQWTNRLYEYFQHYDEFQDHLQAVSQQKRNSSRKWLKKYLFGSSALEQPVASGQDKMVEVLSYTPTCPPSCRTASEHEEVIAQSRNALVSCPQDMCPPRKSTFNANLSAEYHMRKQTSFSKLPSLSENLKNENMKLQKVDFVWINRDQKSFEWFVSLLTQLELSQANEDPTSK</sequence>